<name>A0A554XDE2_9BURK</name>
<dbReference type="Proteomes" id="UP000318294">
    <property type="component" value="Unassembled WGS sequence"/>
</dbReference>
<reference evidence="1 2" key="1">
    <citation type="submission" date="2019-07" db="EMBL/GenBank/DDBJ databases">
        <title>Tepidimonas charontis SPSP-6 draft genome.</title>
        <authorList>
            <person name="Da Costa M.S."/>
            <person name="Froufe H.J.C."/>
            <person name="Egas C."/>
            <person name="Albuquerque L."/>
        </authorList>
    </citation>
    <scope>NUCLEOTIDE SEQUENCE [LARGE SCALE GENOMIC DNA]</scope>
    <source>
        <strain evidence="1 2">SPSP-6</strain>
    </source>
</reference>
<keyword evidence="2" id="KW-1185">Reference proteome</keyword>
<sequence length="110" mass="12263">MAWWSFDTEWSLAQRIVDYIHHTLPAALLTAPAGVVSANKITRTIEHACALALQAQQGKRIGYLGKVALLYRLRARLADFGYPESFIRIATEALLVELSRRRTGAPAKTQ</sequence>
<proteinExistence type="predicted"/>
<dbReference type="RefSeq" id="WP_161595485.1">
    <property type="nucleotide sequence ID" value="NZ_VJON01000024.1"/>
</dbReference>
<gene>
    <name evidence="1" type="ORF">Tchar_01613</name>
</gene>
<dbReference type="EMBL" id="VJON01000024">
    <property type="protein sequence ID" value="TSE33861.1"/>
    <property type="molecule type" value="Genomic_DNA"/>
</dbReference>
<evidence type="ECO:0000313" key="2">
    <source>
        <dbReference type="Proteomes" id="UP000318294"/>
    </source>
</evidence>
<protein>
    <submittedName>
        <fullName evidence="1">Uncharacterized protein</fullName>
    </submittedName>
</protein>
<accession>A0A554XDE2</accession>
<dbReference type="AlphaFoldDB" id="A0A554XDE2"/>
<evidence type="ECO:0000313" key="1">
    <source>
        <dbReference type="EMBL" id="TSE33861.1"/>
    </source>
</evidence>
<organism evidence="1 2">
    <name type="scientific">Tepidimonas charontis</name>
    <dbReference type="NCBI Taxonomy" id="2267262"/>
    <lineage>
        <taxon>Bacteria</taxon>
        <taxon>Pseudomonadati</taxon>
        <taxon>Pseudomonadota</taxon>
        <taxon>Betaproteobacteria</taxon>
        <taxon>Burkholderiales</taxon>
        <taxon>Tepidimonas</taxon>
    </lineage>
</organism>
<comment type="caution">
    <text evidence="1">The sequence shown here is derived from an EMBL/GenBank/DDBJ whole genome shotgun (WGS) entry which is preliminary data.</text>
</comment>